<keyword evidence="2" id="KW-1185">Reference proteome</keyword>
<dbReference type="EMBL" id="JANRMS010003251">
    <property type="protein sequence ID" value="KAJ3519039.1"/>
    <property type="molecule type" value="Genomic_DNA"/>
</dbReference>
<name>A0ACC1RJ62_9HYPO</name>
<gene>
    <name evidence="1" type="ORF">NM208_g14288</name>
</gene>
<dbReference type="Proteomes" id="UP001148629">
    <property type="component" value="Unassembled WGS sequence"/>
</dbReference>
<accession>A0ACC1RJ62</accession>
<evidence type="ECO:0000313" key="1">
    <source>
        <dbReference type="EMBL" id="KAJ3519039.1"/>
    </source>
</evidence>
<protein>
    <submittedName>
        <fullName evidence="1">Uncharacterized protein</fullName>
    </submittedName>
</protein>
<proteinExistence type="predicted"/>
<comment type="caution">
    <text evidence="1">The sequence shown here is derived from an EMBL/GenBank/DDBJ whole genome shotgun (WGS) entry which is preliminary data.</text>
</comment>
<sequence>MKTAIVIAAFAVVAATAPVNPYWRYEHLRTLNVTEVKRVNPCCYRGETVAAPNCPLGSRSLDDLCQDKKHPSDREETPVTPETERHEHLIPLRGHPKAKGSIEHRSQESTLRHDNLIPLRRHPKAKGRIQYHSEEFVPRRPEIKSFPDRDSNKEDLEPLEHHIKGRAFPILSGPPPPPRVDAADLDSETLTTPTCTMSGNGSRSRDGCFNCRSRKRKCDQEKPVCRRCRKMGDNCVFPEPASASNPLKFVVAASPNHYVVPIPESHQPPSFLNLSPRELVAILQEDKEQDNSEDNPLSNDPRRESQALVPFPRVISPFAFGQQPDGPKSIETALVQYYVEVISSSRVYVQTGRNGFRTSVIPRVLYQQGPLLSAVLAMSAAEWGQNIVLDGRDYRALSMQYKVRALQELQHTLPDSQSSEGNLLTCVLLASLEIAQGSRPTWLRHLQGALALVDSFGATIDPSVAQFALQYFRFRYILMETTQPTRAQGQEANDSVDLAMAGLARAEANLPTIQGTRGLIDEQIGCSMDLVDIINEISALSLVSGGHDDTLSKDHLYMKGQEIEHRIAQLSVQDSNTEEYLLKSADSFRIAAQIYLRLVCYNTPITHPSILEPHQALLSCLSDIIVERQARRSFPMWPLFLAGCACSSDEQRKTVLDYFSLLDSKWPISNISAVWLAIRTVWHTRDLISSSSSPHTNQDWRDTGLEYPLTLVFELPELLGRADSPAHLAAPASLLLALPLPALQFLSAIVDEIQHPLAKDWRHLEAVARVTRKHDETLVGARHKIDAVLGI</sequence>
<reference evidence="1" key="1">
    <citation type="submission" date="2022-08" db="EMBL/GenBank/DDBJ databases">
        <title>Genome Sequence of Fusarium decemcellulare.</title>
        <authorList>
            <person name="Buettner E."/>
        </authorList>
    </citation>
    <scope>NUCLEOTIDE SEQUENCE</scope>
    <source>
        <strain evidence="1">Babe19</strain>
    </source>
</reference>
<organism evidence="1 2">
    <name type="scientific">Fusarium decemcellulare</name>
    <dbReference type="NCBI Taxonomy" id="57161"/>
    <lineage>
        <taxon>Eukaryota</taxon>
        <taxon>Fungi</taxon>
        <taxon>Dikarya</taxon>
        <taxon>Ascomycota</taxon>
        <taxon>Pezizomycotina</taxon>
        <taxon>Sordariomycetes</taxon>
        <taxon>Hypocreomycetidae</taxon>
        <taxon>Hypocreales</taxon>
        <taxon>Nectriaceae</taxon>
        <taxon>Fusarium</taxon>
        <taxon>Fusarium decemcellulare species complex</taxon>
    </lineage>
</organism>
<evidence type="ECO:0000313" key="2">
    <source>
        <dbReference type="Proteomes" id="UP001148629"/>
    </source>
</evidence>